<dbReference type="InterPro" id="IPR011990">
    <property type="entry name" value="TPR-like_helical_dom_sf"/>
</dbReference>
<gene>
    <name evidence="3" type="ORF">DP939_23530</name>
</gene>
<reference evidence="3 4" key="1">
    <citation type="submission" date="2018-06" db="EMBL/GenBank/DDBJ databases">
        <title>Sphaerisporangium craniellae sp. nov., isolated from a marine sponge in the South China Sea.</title>
        <authorList>
            <person name="Li L."/>
        </authorList>
    </citation>
    <scope>NUCLEOTIDE SEQUENCE [LARGE SCALE GENOMIC DNA]</scope>
    <source>
        <strain evidence="3 4">LHW63015</strain>
    </source>
</reference>
<sequence>MGSLQLSPCPRRPGKENLPNVATHEAGQGGGEGPTGDVLRNELSGGQVSGGVVQARDIAHLTIGAGAPPPPPPVRVPRQVPAPPRGFVNRTEELAALDALLAGEPDAPPVAVISGIGGVGKSAFTRRWAHQVSDRFGDGQLYADLGALRHRGGTEVSDVLGGFLRALGVHEEWIPAELPERASMFRSKTAGLRLLLLIDDAEHAAEVTPLLPASRASAVVVTSHRRLGELLLSGAVPIRMAPLSADEGARLLAGMLGEDRLRADPAAAAELVRLCGGLPIALRVAGARLVQRPAWTIERVVRELTDAARRLDRLAVEGKPVVESVFEAAYDGLPPGAARLYRRLGLLPGPDFPPGAATAIDGGDDDVTDLLDVLLDANLLDELGDGDRYRFHDLVRLHAARCAEREESAEERDAALERAAEWYLGRMAAADLAVMGRRLRLADHGRRLAEGAAFGSPGEALDWLDAERANILALLRGAAARGWDAFVWQAAEAMWALYYQRKHYADWLEANRLGVAAALRCGDLAAQARMRNQVARALLELGEYGGAHEELVLARAAAEESGNRRMEAAVLESLGRVDLERGDLEAATAAFREALRVNEDIGNPRGVGLQTYHLGLAHSRGGRHDEAAAAFERAMTVMTEVGDELLQGKIGIRLGTAYRSLGRSADAVRVAGRAAEIMRARRVPAQEARAWELLAALAAESGDPGTARAHVRQAVAAWLAAGNTDRATELRAEHDL</sequence>
<comment type="caution">
    <text evidence="3">The sequence shown here is derived from an EMBL/GenBank/DDBJ whole genome shotgun (WGS) entry which is preliminary data.</text>
</comment>
<proteinExistence type="predicted"/>
<keyword evidence="4" id="KW-1185">Reference proteome</keyword>
<accession>A0A366LWA8</accession>
<keyword evidence="1" id="KW-0802">TPR repeat</keyword>
<dbReference type="SMART" id="SM00028">
    <property type="entry name" value="TPR"/>
    <property type="match status" value="2"/>
</dbReference>
<name>A0A366LWA8_9ACTN</name>
<dbReference type="Gene3D" id="3.40.50.300">
    <property type="entry name" value="P-loop containing nucleotide triphosphate hydrolases"/>
    <property type="match status" value="1"/>
</dbReference>
<dbReference type="PANTHER" id="PTHR47691">
    <property type="entry name" value="REGULATOR-RELATED"/>
    <property type="match status" value="1"/>
</dbReference>
<dbReference type="InterPro" id="IPR027417">
    <property type="entry name" value="P-loop_NTPase"/>
</dbReference>
<organism evidence="3 4">
    <name type="scientific">Spongiactinospora rosea</name>
    <dbReference type="NCBI Taxonomy" id="2248750"/>
    <lineage>
        <taxon>Bacteria</taxon>
        <taxon>Bacillati</taxon>
        <taxon>Actinomycetota</taxon>
        <taxon>Actinomycetes</taxon>
        <taxon>Streptosporangiales</taxon>
        <taxon>Streptosporangiaceae</taxon>
        <taxon>Spongiactinospora</taxon>
    </lineage>
</organism>
<dbReference type="SUPFAM" id="SSF48452">
    <property type="entry name" value="TPR-like"/>
    <property type="match status" value="2"/>
</dbReference>
<feature type="region of interest" description="Disordered" evidence="2">
    <location>
        <begin position="1"/>
        <end position="45"/>
    </location>
</feature>
<dbReference type="Gene3D" id="1.25.40.10">
    <property type="entry name" value="Tetratricopeptide repeat domain"/>
    <property type="match status" value="1"/>
</dbReference>
<dbReference type="Proteomes" id="UP000253303">
    <property type="component" value="Unassembled WGS sequence"/>
</dbReference>
<dbReference type="InterPro" id="IPR019734">
    <property type="entry name" value="TPR_rpt"/>
</dbReference>
<dbReference type="EMBL" id="QMEY01000010">
    <property type="protein sequence ID" value="RBQ17833.1"/>
    <property type="molecule type" value="Genomic_DNA"/>
</dbReference>
<protein>
    <submittedName>
        <fullName evidence="3">Uncharacterized protein</fullName>
    </submittedName>
</protein>
<dbReference type="GO" id="GO:0043531">
    <property type="term" value="F:ADP binding"/>
    <property type="evidence" value="ECO:0007669"/>
    <property type="project" value="InterPro"/>
</dbReference>
<dbReference type="PROSITE" id="PS50005">
    <property type="entry name" value="TPR"/>
    <property type="match status" value="1"/>
</dbReference>
<evidence type="ECO:0000256" key="2">
    <source>
        <dbReference type="SAM" id="MobiDB-lite"/>
    </source>
</evidence>
<dbReference type="Pfam" id="PF13424">
    <property type="entry name" value="TPR_12"/>
    <property type="match status" value="1"/>
</dbReference>
<evidence type="ECO:0000313" key="3">
    <source>
        <dbReference type="EMBL" id="RBQ17833.1"/>
    </source>
</evidence>
<evidence type="ECO:0000313" key="4">
    <source>
        <dbReference type="Proteomes" id="UP000253303"/>
    </source>
</evidence>
<dbReference type="PRINTS" id="PR00364">
    <property type="entry name" value="DISEASERSIST"/>
</dbReference>
<dbReference type="PANTHER" id="PTHR47691:SF3">
    <property type="entry name" value="HTH-TYPE TRANSCRIPTIONAL REGULATOR RV0890C-RELATED"/>
    <property type="match status" value="1"/>
</dbReference>
<feature type="repeat" description="TPR" evidence="1">
    <location>
        <begin position="568"/>
        <end position="601"/>
    </location>
</feature>
<evidence type="ECO:0000256" key="1">
    <source>
        <dbReference type="PROSITE-ProRule" id="PRU00339"/>
    </source>
</evidence>
<dbReference type="AlphaFoldDB" id="A0A366LWA8"/>
<dbReference type="SUPFAM" id="SSF52540">
    <property type="entry name" value="P-loop containing nucleoside triphosphate hydrolases"/>
    <property type="match status" value="1"/>
</dbReference>